<comment type="catalytic activity">
    <reaction evidence="6">
        <text>arsenic triglutathione + [thioredoxin]-dithiol + S-adenosyl-L-methionine + 2 H2O = methylarsonous acid + [thioredoxin]-disulfide + 3 glutathione + S-adenosyl-L-homocysteine + H(+)</text>
        <dbReference type="Rhea" id="RHEA:69460"/>
        <dbReference type="Rhea" id="RHEA-COMP:10698"/>
        <dbReference type="Rhea" id="RHEA-COMP:10700"/>
        <dbReference type="ChEBI" id="CHEBI:15377"/>
        <dbReference type="ChEBI" id="CHEBI:15378"/>
        <dbReference type="ChEBI" id="CHEBI:17826"/>
        <dbReference type="ChEBI" id="CHEBI:29950"/>
        <dbReference type="ChEBI" id="CHEBI:50058"/>
        <dbReference type="ChEBI" id="CHEBI:57856"/>
        <dbReference type="ChEBI" id="CHEBI:57925"/>
        <dbReference type="ChEBI" id="CHEBI:59789"/>
        <dbReference type="ChEBI" id="CHEBI:183640"/>
        <dbReference type="EC" id="2.1.1.137"/>
    </reaction>
</comment>
<evidence type="ECO:0000313" key="11">
    <source>
        <dbReference type="EMBL" id="EWM25846.1"/>
    </source>
</evidence>
<dbReference type="GO" id="GO:0030791">
    <property type="term" value="F:arsenite methyltransferase activity"/>
    <property type="evidence" value="ECO:0007669"/>
    <property type="project" value="UniProtKB-EC"/>
</dbReference>
<dbReference type="Gene3D" id="3.40.5.100">
    <property type="match status" value="1"/>
</dbReference>
<keyword evidence="1 11" id="KW-0808">Transferase</keyword>
<dbReference type="InterPro" id="IPR026669">
    <property type="entry name" value="Arsenite_MeTrfase-like"/>
</dbReference>
<keyword evidence="11" id="KW-0489">Methyltransferase</keyword>
<dbReference type="PANTHER" id="PTHR43675:SF8">
    <property type="entry name" value="ARSENITE METHYLTRANSFERASE"/>
    <property type="match status" value="1"/>
</dbReference>
<dbReference type="Proteomes" id="UP000019335">
    <property type="component" value="Chromosome 10"/>
</dbReference>
<reference evidence="11 12" key="1">
    <citation type="journal article" date="2014" name="Mol. Plant">
        <title>Chromosome Scale Genome Assembly and Transcriptome Profiling of Nannochloropsis gaditana in Nitrogen Depletion.</title>
        <authorList>
            <person name="Corteggiani Carpinelli E."/>
            <person name="Telatin A."/>
            <person name="Vitulo N."/>
            <person name="Forcato C."/>
            <person name="D'Angelo M."/>
            <person name="Schiavon R."/>
            <person name="Vezzi A."/>
            <person name="Giacometti G.M."/>
            <person name="Morosinotto T."/>
            <person name="Valle G."/>
        </authorList>
    </citation>
    <scope>NUCLEOTIDE SEQUENCE [LARGE SCALE GENOMIC DNA]</scope>
    <source>
        <strain evidence="11 12">B-31</strain>
    </source>
</reference>
<comment type="catalytic activity">
    <reaction evidence="7">
        <text>arsenic triglutathione + 2 [thioredoxin]-dithiol + 2 S-adenosyl-L-methionine + H2O = dimethylarsinous acid + 2 [thioredoxin]-disulfide + 3 glutathione + 2 S-adenosyl-L-homocysteine + 2 H(+)</text>
        <dbReference type="Rhea" id="RHEA:69464"/>
        <dbReference type="Rhea" id="RHEA-COMP:10698"/>
        <dbReference type="Rhea" id="RHEA-COMP:10700"/>
        <dbReference type="ChEBI" id="CHEBI:15377"/>
        <dbReference type="ChEBI" id="CHEBI:15378"/>
        <dbReference type="ChEBI" id="CHEBI:23808"/>
        <dbReference type="ChEBI" id="CHEBI:29950"/>
        <dbReference type="ChEBI" id="CHEBI:50058"/>
        <dbReference type="ChEBI" id="CHEBI:57856"/>
        <dbReference type="ChEBI" id="CHEBI:57925"/>
        <dbReference type="ChEBI" id="CHEBI:59789"/>
        <dbReference type="ChEBI" id="CHEBI:183640"/>
        <dbReference type="EC" id="2.1.1.137"/>
    </reaction>
</comment>
<dbReference type="AlphaFoldDB" id="W7TYW8"/>
<accession>W7TYW8</accession>
<evidence type="ECO:0000256" key="7">
    <source>
        <dbReference type="ARBA" id="ARBA00047943"/>
    </source>
</evidence>
<comment type="catalytic activity">
    <reaction evidence="8">
        <text>arsenic triglutathione + 3 [thioredoxin]-dithiol + 3 S-adenosyl-L-methionine = trimethylarsine + 3 [thioredoxin]-disulfide + 3 glutathione + 3 S-adenosyl-L-homocysteine + 3 H(+)</text>
        <dbReference type="Rhea" id="RHEA:69432"/>
        <dbReference type="Rhea" id="RHEA-COMP:10698"/>
        <dbReference type="Rhea" id="RHEA-COMP:10700"/>
        <dbReference type="ChEBI" id="CHEBI:15378"/>
        <dbReference type="ChEBI" id="CHEBI:27130"/>
        <dbReference type="ChEBI" id="CHEBI:29950"/>
        <dbReference type="ChEBI" id="CHEBI:50058"/>
        <dbReference type="ChEBI" id="CHEBI:57856"/>
        <dbReference type="ChEBI" id="CHEBI:57925"/>
        <dbReference type="ChEBI" id="CHEBI:59789"/>
        <dbReference type="ChEBI" id="CHEBI:183640"/>
        <dbReference type="EC" id="2.1.1.137"/>
    </reaction>
</comment>
<protein>
    <recommendedName>
        <fullName evidence="5">Arsenite methyltransferase</fullName>
        <ecNumber evidence="4">2.1.1.137</ecNumber>
    </recommendedName>
</protein>
<gene>
    <name evidence="11" type="ORF">Naga_100021g3</name>
</gene>
<evidence type="ECO:0000256" key="9">
    <source>
        <dbReference type="SAM" id="MobiDB-lite"/>
    </source>
</evidence>
<evidence type="ECO:0000256" key="6">
    <source>
        <dbReference type="ARBA" id="ARBA00047941"/>
    </source>
</evidence>
<evidence type="ECO:0000256" key="1">
    <source>
        <dbReference type="ARBA" id="ARBA00022679"/>
    </source>
</evidence>
<evidence type="ECO:0000259" key="10">
    <source>
        <dbReference type="Pfam" id="PF13847"/>
    </source>
</evidence>
<organism evidence="11 12">
    <name type="scientific">Nannochloropsis gaditana</name>
    <dbReference type="NCBI Taxonomy" id="72520"/>
    <lineage>
        <taxon>Eukaryota</taxon>
        <taxon>Sar</taxon>
        <taxon>Stramenopiles</taxon>
        <taxon>Ochrophyta</taxon>
        <taxon>Eustigmatophyceae</taxon>
        <taxon>Eustigmatales</taxon>
        <taxon>Monodopsidaceae</taxon>
        <taxon>Nannochloropsis</taxon>
    </lineage>
</organism>
<dbReference type="CDD" id="cd02440">
    <property type="entry name" value="AdoMet_MTases"/>
    <property type="match status" value="1"/>
</dbReference>
<dbReference type="GO" id="GO:0032259">
    <property type="term" value="P:methylation"/>
    <property type="evidence" value="ECO:0007669"/>
    <property type="project" value="UniProtKB-KW"/>
</dbReference>
<feature type="domain" description="Methyltransferase" evidence="10">
    <location>
        <begin position="129"/>
        <end position="281"/>
    </location>
</feature>
<dbReference type="OrthoDB" id="8300214at2759"/>
<dbReference type="SUPFAM" id="SSF53335">
    <property type="entry name" value="S-adenosyl-L-methionine-dependent methyltransferases"/>
    <property type="match status" value="1"/>
</dbReference>
<proteinExistence type="inferred from homology"/>
<name>W7TYW8_9STRA</name>
<evidence type="ECO:0000256" key="4">
    <source>
        <dbReference type="ARBA" id="ARBA00034521"/>
    </source>
</evidence>
<evidence type="ECO:0000313" key="12">
    <source>
        <dbReference type="Proteomes" id="UP000019335"/>
    </source>
</evidence>
<dbReference type="Pfam" id="PF13847">
    <property type="entry name" value="Methyltransf_31"/>
    <property type="match status" value="1"/>
</dbReference>
<keyword evidence="12" id="KW-1185">Reference proteome</keyword>
<evidence type="ECO:0000256" key="2">
    <source>
        <dbReference type="ARBA" id="ARBA00022691"/>
    </source>
</evidence>
<feature type="region of interest" description="Disordered" evidence="9">
    <location>
        <begin position="1"/>
        <end position="24"/>
    </location>
</feature>
<evidence type="ECO:0000256" key="5">
    <source>
        <dbReference type="ARBA" id="ARBA00034545"/>
    </source>
</evidence>
<dbReference type="EMBL" id="AZIL01000830">
    <property type="protein sequence ID" value="EWM25846.1"/>
    <property type="molecule type" value="Genomic_DNA"/>
</dbReference>
<dbReference type="EC" id="2.1.1.137" evidence="4"/>
<sequence>MPPFSDISLSPAKSGQQGSNTSARELSAPPFWQYCIVYASHMSTYDLPFTCLLYRVFVGLETMSNGESNVKENVREYYGSKLQTNADLKTTACCAASIPKKLRALLKDIHENVLEKFYGCGSPLPEGLEGCTVLDLGSGSGRDSFVASRLVGAHGTVIGVDMTEEQLAVARAHVDWHMERYGYDKANVTFRHGVIEDLASMGIADASVDVCVSNCVLNLSPDKAQVLREIFRVLKPGGELYFSDVFCDRRLPGTLREDQEVLGECLGGALYIEDVRRLLAELGCKDYRIMEQTEIQITDEAIAAKVGLARFFSLTLRCFKLPELEDRCEDFGQFATYLGTLDPVSFELDQGHQFEAGRARAVCGNTAAMVSAGIDGMRVLKSILSAWGRWQGERE</sequence>
<evidence type="ECO:0000256" key="8">
    <source>
        <dbReference type="ARBA" id="ARBA00048428"/>
    </source>
</evidence>
<comment type="similarity">
    <text evidence="3">Belongs to the methyltransferase superfamily. Arsenite methyltransferase family.</text>
</comment>
<feature type="compositionally biased region" description="Polar residues" evidence="9">
    <location>
        <begin position="7"/>
        <end position="24"/>
    </location>
</feature>
<dbReference type="PANTHER" id="PTHR43675">
    <property type="entry name" value="ARSENITE METHYLTRANSFERASE"/>
    <property type="match status" value="1"/>
</dbReference>
<comment type="caution">
    <text evidence="11">The sequence shown here is derived from an EMBL/GenBank/DDBJ whole genome shotgun (WGS) entry which is preliminary data.</text>
</comment>
<dbReference type="InterPro" id="IPR029063">
    <property type="entry name" value="SAM-dependent_MTases_sf"/>
</dbReference>
<evidence type="ECO:0000256" key="3">
    <source>
        <dbReference type="ARBA" id="ARBA00034487"/>
    </source>
</evidence>
<dbReference type="Gene3D" id="3.40.50.150">
    <property type="entry name" value="Vaccinia Virus protein VP39"/>
    <property type="match status" value="1"/>
</dbReference>
<keyword evidence="2" id="KW-0949">S-adenosyl-L-methionine</keyword>
<dbReference type="InterPro" id="IPR025714">
    <property type="entry name" value="Methyltranfer_dom"/>
</dbReference>